<keyword evidence="4" id="KW-1185">Reference proteome</keyword>
<dbReference type="EMBL" id="FNDX01000013">
    <property type="protein sequence ID" value="SDJ21733.1"/>
    <property type="molecule type" value="Genomic_DNA"/>
</dbReference>
<dbReference type="RefSeq" id="WP_167360674.1">
    <property type="nucleotide sequence ID" value="NZ_CBCSKY010000041.1"/>
</dbReference>
<dbReference type="Proteomes" id="UP000199050">
    <property type="component" value="Unassembled WGS sequence"/>
</dbReference>
<dbReference type="InterPro" id="IPR001119">
    <property type="entry name" value="SLH_dom"/>
</dbReference>
<dbReference type="STRING" id="1174501.SAMN05216192_11387"/>
<protein>
    <submittedName>
        <fullName evidence="3">Peptidase propeptide and YPEB domain-containing protein</fullName>
    </submittedName>
</protein>
<feature type="chain" id="PRO_5011672766" evidence="1">
    <location>
        <begin position="35"/>
        <end position="789"/>
    </location>
</feature>
<name>A0A1G8RXQ4_9BACL</name>
<dbReference type="AlphaFoldDB" id="A0A1G8RXQ4"/>
<feature type="signal peptide" evidence="1">
    <location>
        <begin position="1"/>
        <end position="34"/>
    </location>
</feature>
<evidence type="ECO:0000313" key="3">
    <source>
        <dbReference type="EMBL" id="SDJ21733.1"/>
    </source>
</evidence>
<keyword evidence="1" id="KW-0732">Signal</keyword>
<accession>A0A1G8RXQ4</accession>
<evidence type="ECO:0000256" key="1">
    <source>
        <dbReference type="SAM" id="SignalP"/>
    </source>
</evidence>
<evidence type="ECO:0000313" key="4">
    <source>
        <dbReference type="Proteomes" id="UP000199050"/>
    </source>
</evidence>
<reference evidence="4" key="1">
    <citation type="submission" date="2016-10" db="EMBL/GenBank/DDBJ databases">
        <authorList>
            <person name="Varghese N."/>
            <person name="Submissions S."/>
        </authorList>
    </citation>
    <scope>NUCLEOTIDE SEQUENCE [LARGE SCALE GENOMIC DNA]</scope>
    <source>
        <strain evidence="4">CGMCC 1.11012</strain>
    </source>
</reference>
<dbReference type="InterPro" id="IPR032599">
    <property type="entry name" value="YcdB/YcdC_rep_domain"/>
</dbReference>
<organism evidence="3 4">
    <name type="scientific">Paenibacillus typhae</name>
    <dbReference type="NCBI Taxonomy" id="1174501"/>
    <lineage>
        <taxon>Bacteria</taxon>
        <taxon>Bacillati</taxon>
        <taxon>Bacillota</taxon>
        <taxon>Bacilli</taxon>
        <taxon>Bacillales</taxon>
        <taxon>Paenibacillaceae</taxon>
        <taxon>Paenibacillus</taxon>
    </lineage>
</organism>
<proteinExistence type="predicted"/>
<feature type="domain" description="SLH" evidence="2">
    <location>
        <begin position="722"/>
        <end position="784"/>
    </location>
</feature>
<dbReference type="PROSITE" id="PS51272">
    <property type="entry name" value="SLH"/>
    <property type="match status" value="1"/>
</dbReference>
<sequence length="789" mass="85724">MSNDRKPFIGQTAKAVLITSVAVALMLPGGLASAAASTSNTAVQEAPAKAAQTNAETPDPAEAKITQEQAVAKLKALFPVLKDATVSNTQLGSGNSYPMNPDQLVWNIQWEFRTGSSSYGFSSEVDAMTGDLISTYLYSPFVGQTDNFYPPKVLRSEALEKAKSFVSQAAPTLKSSDLQLDENITMNDSALFGPVQYSFYFNILVNGLPSSSDSVRVTVDGSGNVIQFSKSATGLKYPSAKPAVSQEQAEKQFKESFDVALYYTPVYKKNQVDSWVLSWRPQNEVLYPIDAQTGKRVDYEGIDAAPAVYEAVPAGKEVFQPVTSGRELTVDEAVKQVKKVATIPANRKLVWQTLGTNYQNSKQKVWSLAWSDTSEAGYAGMPQRTYAEVNATTGEVLQFQIDQYSYMAESSRQDTAAPPAGSKKLSQAQAKQQALSLINRLYDQASSSLKLAEHGGTWSVLPNDKGFRFEFLRYFDGIPVSEGTITVTLDLYGKLQSYSNYNAVNFSKITKQPAPVITKAEALQKYLNLYTLKLQYSTMGGYFSTSSGVYTDPKVKLVYSPAPVDTSKPYEALNAQTGNWFTIYDYTLSGQRPAAASAVDIKGHAAEQQLTELLKYGVITPDAEGKVAPDQVITVGDWLNYIAKASTPYYEQYSASAENKAVAGVSPDSAYFGAVNYAVSRSWLNRDAVVKPEDSLTREQLAVLLASFLKYSKLAAFLNNDTTVSSFSDSAAIANKGAVALVVRLGLLQGDNGKFNPQQQVTKAQAAAVIMKLVELQGKTDTAIGQQYM</sequence>
<dbReference type="Pfam" id="PF00395">
    <property type="entry name" value="SLH"/>
    <property type="match status" value="1"/>
</dbReference>
<evidence type="ECO:0000259" key="2">
    <source>
        <dbReference type="PROSITE" id="PS51272"/>
    </source>
</evidence>
<dbReference type="Pfam" id="PF16244">
    <property type="entry name" value="DUF4901"/>
    <property type="match status" value="2"/>
</dbReference>
<gene>
    <name evidence="3" type="ORF">SAMN05216192_11387</name>
</gene>